<dbReference type="InterPro" id="IPR045168">
    <property type="entry name" value="YTH_prot"/>
</dbReference>
<evidence type="ECO:0000256" key="2">
    <source>
        <dbReference type="SAM" id="MobiDB-lite"/>
    </source>
</evidence>
<dbReference type="Gene3D" id="3.10.590.10">
    <property type="entry name" value="ph1033 like domains"/>
    <property type="match status" value="1"/>
</dbReference>
<feature type="region of interest" description="Disordered" evidence="2">
    <location>
        <begin position="203"/>
        <end position="236"/>
    </location>
</feature>
<dbReference type="CDD" id="cd21134">
    <property type="entry name" value="YTH"/>
    <property type="match status" value="1"/>
</dbReference>
<comment type="function">
    <text evidence="1">Specifically recognizes and binds N6-methyladenosine (m6A)-containing RNAs, and regulates mRNA stability. M6A is a modification present at internal sites of mRNAs and some non-coding RNAs and plays a role in mRNA stability and processing.</text>
</comment>
<feature type="compositionally biased region" description="Polar residues" evidence="2">
    <location>
        <begin position="449"/>
        <end position="481"/>
    </location>
</feature>
<organism evidence="4 5">
    <name type="scientific">Brassica napus</name>
    <name type="common">Rape</name>
    <dbReference type="NCBI Taxonomy" id="3708"/>
    <lineage>
        <taxon>Eukaryota</taxon>
        <taxon>Viridiplantae</taxon>
        <taxon>Streptophyta</taxon>
        <taxon>Embryophyta</taxon>
        <taxon>Tracheophyta</taxon>
        <taxon>Spermatophyta</taxon>
        <taxon>Magnoliopsida</taxon>
        <taxon>eudicotyledons</taxon>
        <taxon>Gunneridae</taxon>
        <taxon>Pentapetalae</taxon>
        <taxon>rosids</taxon>
        <taxon>malvids</taxon>
        <taxon>Brassicales</taxon>
        <taxon>Brassicaceae</taxon>
        <taxon>Brassiceae</taxon>
        <taxon>Brassica</taxon>
    </lineage>
</organism>
<comment type="caution">
    <text evidence="4">The sequence shown here is derived from an EMBL/GenBank/DDBJ whole genome shotgun (WGS) entry which is preliminary data.</text>
</comment>
<keyword evidence="5" id="KW-1185">Reference proteome</keyword>
<feature type="compositionally biased region" description="Polar residues" evidence="2">
    <location>
        <begin position="418"/>
        <end position="427"/>
    </location>
</feature>
<evidence type="ECO:0000313" key="5">
    <source>
        <dbReference type="Proteomes" id="UP000824890"/>
    </source>
</evidence>
<reference evidence="4 5" key="1">
    <citation type="submission" date="2021-05" db="EMBL/GenBank/DDBJ databases">
        <title>Genome Assembly of Synthetic Allotetraploid Brassica napus Reveals Homoeologous Exchanges between Subgenomes.</title>
        <authorList>
            <person name="Davis J.T."/>
        </authorList>
    </citation>
    <scope>NUCLEOTIDE SEQUENCE [LARGE SCALE GENOMIC DNA]</scope>
    <source>
        <strain evidence="5">cv. Da-Ae</strain>
        <tissue evidence="4">Seedling</tissue>
    </source>
</reference>
<evidence type="ECO:0000259" key="3">
    <source>
        <dbReference type="PROSITE" id="PS50882"/>
    </source>
</evidence>
<feature type="domain" description="YTH" evidence="3">
    <location>
        <begin position="293"/>
        <end position="451"/>
    </location>
</feature>
<name>A0ABQ8CV40_BRANA</name>
<dbReference type="PANTHER" id="PTHR12357:SF92">
    <property type="entry name" value="YTH DOMAIN-CONTAINING FAMILY PROTEIN"/>
    <property type="match status" value="1"/>
</dbReference>
<evidence type="ECO:0000313" key="4">
    <source>
        <dbReference type="EMBL" id="KAH0920960.1"/>
    </source>
</evidence>
<feature type="compositionally biased region" description="Low complexity" evidence="2">
    <location>
        <begin position="136"/>
        <end position="152"/>
    </location>
</feature>
<keyword evidence="1" id="KW-0694">RNA-binding</keyword>
<feature type="compositionally biased region" description="Basic and acidic residues" evidence="2">
    <location>
        <begin position="408"/>
        <end position="417"/>
    </location>
</feature>
<comment type="similarity">
    <text evidence="1">Belongs to the YTHDF family.</text>
</comment>
<feature type="region of interest" description="Disordered" evidence="2">
    <location>
        <begin position="397"/>
        <end position="544"/>
    </location>
</feature>
<feature type="region of interest" description="Disordered" evidence="2">
    <location>
        <begin position="122"/>
        <end position="176"/>
    </location>
</feature>
<dbReference type="Pfam" id="PF04146">
    <property type="entry name" value="YTH"/>
    <property type="match status" value="1"/>
</dbReference>
<accession>A0ABQ8CV40</accession>
<evidence type="ECO:0000256" key="1">
    <source>
        <dbReference type="RuleBase" id="RU369095"/>
    </source>
</evidence>
<feature type="compositionally biased region" description="Basic and acidic residues" evidence="2">
    <location>
        <begin position="428"/>
        <end position="448"/>
    </location>
</feature>
<dbReference type="EMBL" id="JAGKQM010000006">
    <property type="protein sequence ID" value="KAH0920960.1"/>
    <property type="molecule type" value="Genomic_DNA"/>
</dbReference>
<gene>
    <name evidence="4" type="ORF">HID58_020978</name>
</gene>
<feature type="compositionally biased region" description="Polar residues" evidence="2">
    <location>
        <begin position="123"/>
        <end position="134"/>
    </location>
</feature>
<dbReference type="PANTHER" id="PTHR12357">
    <property type="entry name" value="YTH YT521-B HOMOLOGY DOMAIN-CONTAINING"/>
    <property type="match status" value="1"/>
</dbReference>
<dbReference type="Proteomes" id="UP000824890">
    <property type="component" value="Unassembled WGS sequence"/>
</dbReference>
<proteinExistence type="inferred from homology"/>
<sequence>MYTSEGAQASDFVADQGIYYHPVDPNYAYYCTGYESPGEWENHQMFFGVDGSQLQYQGGQNDNSPYIYYTPSYGYAQSPYNPFNPYIPGADSPFQQYYPPLPPYQNVASSGAFVPYAAAHPDTVSSSSANSLVETGSAANRRGSRNRNASAADGIQRNASEKPRPNPGGQNRSLSTEKRVSTAFPALQGKAISVSTQPVEAVSSSRVSSSGQLDIAPPPERNGLSFAATNNNNPRPKLYGVHSNISSRSKGPRSQLIVKAYTTKAGNADAEGNIVIDPNQYNKEDLRIDYSNAKFFVIKSYSEDDVHKSIKYSVWSSTLHGNKKLQSAYEDAQRIATEKSCECPIFLFFSIMMKQGLEVLKIFKGHAERTSLLDDFAYYENRQRVMHDERNRLPYRSFLSPVPVPRPDISDRNKKNSVDSFKITSSEDPSKSDGNEETTVKEGAKEDTSTLIQKKITSLTVSPTDTDSIPTTGSHLNQSQAKSKPSPSVSDKKTDPDPPEVVDSPLSEDNDTVKVGSLPIKVTGSPPIVTVGTIPLDPSSLQKK</sequence>
<protein>
    <recommendedName>
        <fullName evidence="1">YTH domain-containing family protein</fullName>
    </recommendedName>
</protein>
<dbReference type="InterPro" id="IPR007275">
    <property type="entry name" value="YTH_domain"/>
</dbReference>
<dbReference type="PROSITE" id="PS50882">
    <property type="entry name" value="YTH"/>
    <property type="match status" value="1"/>
</dbReference>